<evidence type="ECO:0000259" key="4">
    <source>
        <dbReference type="PROSITE" id="PS00662"/>
    </source>
</evidence>
<dbReference type="GO" id="GO:0016887">
    <property type="term" value="F:ATP hydrolysis activity"/>
    <property type="evidence" value="ECO:0007669"/>
    <property type="project" value="TreeGrafter"/>
</dbReference>
<dbReference type="SUPFAM" id="SSF52540">
    <property type="entry name" value="P-loop containing nucleoside triphosphate hydrolases"/>
    <property type="match status" value="1"/>
</dbReference>
<dbReference type="PROSITE" id="PS00662">
    <property type="entry name" value="T2SP_E"/>
    <property type="match status" value="1"/>
</dbReference>
<comment type="caution">
    <text evidence="5">The sequence shown here is derived from an EMBL/GenBank/DDBJ whole genome shotgun (WGS) entry which is preliminary data.</text>
</comment>
<dbReference type="Gene3D" id="3.30.450.90">
    <property type="match status" value="1"/>
</dbReference>
<dbReference type="InterPro" id="IPR027417">
    <property type="entry name" value="P-loop_NTPase"/>
</dbReference>
<dbReference type="GO" id="GO:0005886">
    <property type="term" value="C:plasma membrane"/>
    <property type="evidence" value="ECO:0007669"/>
    <property type="project" value="TreeGrafter"/>
</dbReference>
<sequence length="557" mass="61457">MDSNQLVELFTSRGMIDRSLGQEILNEVENSGKEAAEVLADFQVIQNKADVWPVIASELGAELVELSDWTPPEEVLALMPSGTARLHGALPVSFSDEGLHVVLVDPMNPQTLEDLRFTLGRELVLMVAPDYQVEEKINDCYGGDGQGMDAILEQLEFGGEGELNPAELENEANSAPIIRYVDLVLYQAIKERASDIHFEPFEKDFKIRYRVDGSLYEMAPPPVHLALPIISRVKVMANMNIAERRVPQDGRIVKQVGDRQVDMRVSSLPTHHGESVVLRVLDRSSVNLSLEALGLPDHIFEYIGETIEKPNGIFIVTGPTGAGKTTTLYAGLRRINTIDHKLLTAEDPVEYDIDGIIQIPVNEAIGLDFPRVLRAFLRQDPDRIMVGEMRDLETAQIAIQASLTGHLVLSTLHTNDAPGAVTRLVDMGCEPFLVAASLEGVLAQRLVRTICADCKAPYEPNEAILTQLGIAPHELGDKDFFTGKGCDTCGDSGYKGRAGLYELLDITDPVRELITDRAPTVVIKQKAMEHGMTTLREDGLRNIYLGRTTIEEVLKYT</sequence>
<dbReference type="FunFam" id="3.40.50.300:FF:000398">
    <property type="entry name" value="Type IV pilus assembly ATPase PilB"/>
    <property type="match status" value="1"/>
</dbReference>
<dbReference type="PANTHER" id="PTHR30258">
    <property type="entry name" value="TYPE II SECRETION SYSTEM PROTEIN GSPE-RELATED"/>
    <property type="match status" value="1"/>
</dbReference>
<dbReference type="InterPro" id="IPR001482">
    <property type="entry name" value="T2SS/T4SS_dom"/>
</dbReference>
<evidence type="ECO:0000313" key="6">
    <source>
        <dbReference type="Proteomes" id="UP000658278"/>
    </source>
</evidence>
<feature type="domain" description="Bacterial type II secretion system protein E" evidence="4">
    <location>
        <begin position="377"/>
        <end position="391"/>
    </location>
</feature>
<dbReference type="SUPFAM" id="SSF160246">
    <property type="entry name" value="EspE N-terminal domain-like"/>
    <property type="match status" value="1"/>
</dbReference>
<evidence type="ECO:0000256" key="1">
    <source>
        <dbReference type="ARBA" id="ARBA00006611"/>
    </source>
</evidence>
<dbReference type="AlphaFoldDB" id="A0A934R921"/>
<evidence type="ECO:0000256" key="2">
    <source>
        <dbReference type="ARBA" id="ARBA00022741"/>
    </source>
</evidence>
<keyword evidence="3" id="KW-0067">ATP-binding</keyword>
<dbReference type="EMBL" id="JAENII010000002">
    <property type="protein sequence ID" value="MBK1826193.1"/>
    <property type="molecule type" value="Genomic_DNA"/>
</dbReference>
<protein>
    <submittedName>
        <fullName evidence="5">Type II/IV secretion system protein</fullName>
    </submittedName>
</protein>
<dbReference type="Pfam" id="PF05157">
    <property type="entry name" value="MshEN"/>
    <property type="match status" value="1"/>
</dbReference>
<dbReference type="CDD" id="cd01129">
    <property type="entry name" value="PulE-GspE-like"/>
    <property type="match status" value="1"/>
</dbReference>
<gene>
    <name evidence="5" type="ORF">JIN81_04125</name>
</gene>
<dbReference type="FunFam" id="3.30.450.90:FF:000001">
    <property type="entry name" value="Type II secretion system ATPase GspE"/>
    <property type="match status" value="1"/>
</dbReference>
<dbReference type="InterPro" id="IPR037257">
    <property type="entry name" value="T2SS_E_N_sf"/>
</dbReference>
<keyword evidence="2" id="KW-0547">Nucleotide-binding</keyword>
<evidence type="ECO:0000313" key="5">
    <source>
        <dbReference type="EMBL" id="MBK1826193.1"/>
    </source>
</evidence>
<dbReference type="InterPro" id="IPR007831">
    <property type="entry name" value="T2SS_GspE_N"/>
</dbReference>
<evidence type="ECO:0000256" key="3">
    <source>
        <dbReference type="ARBA" id="ARBA00022840"/>
    </source>
</evidence>
<organism evidence="5 6">
    <name type="scientific">Haloferula rosea</name>
    <dbReference type="NCBI Taxonomy" id="490093"/>
    <lineage>
        <taxon>Bacteria</taxon>
        <taxon>Pseudomonadati</taxon>
        <taxon>Verrucomicrobiota</taxon>
        <taxon>Verrucomicrobiia</taxon>
        <taxon>Verrucomicrobiales</taxon>
        <taxon>Verrucomicrobiaceae</taxon>
        <taxon>Haloferula</taxon>
    </lineage>
</organism>
<dbReference type="Gene3D" id="3.40.50.300">
    <property type="entry name" value="P-loop containing nucleotide triphosphate hydrolases"/>
    <property type="match status" value="1"/>
</dbReference>
<dbReference type="Pfam" id="PF00437">
    <property type="entry name" value="T2SSE"/>
    <property type="match status" value="1"/>
</dbReference>
<accession>A0A934R921</accession>
<dbReference type="GO" id="GO:0005524">
    <property type="term" value="F:ATP binding"/>
    <property type="evidence" value="ECO:0007669"/>
    <property type="project" value="UniProtKB-KW"/>
</dbReference>
<proteinExistence type="inferred from homology"/>
<dbReference type="Proteomes" id="UP000658278">
    <property type="component" value="Unassembled WGS sequence"/>
</dbReference>
<keyword evidence="6" id="KW-1185">Reference proteome</keyword>
<reference evidence="5" key="1">
    <citation type="submission" date="2021-01" db="EMBL/GenBank/DDBJ databases">
        <title>Modified the classification status of verrucomicrobia.</title>
        <authorList>
            <person name="Feng X."/>
        </authorList>
    </citation>
    <scope>NUCLEOTIDE SEQUENCE</scope>
    <source>
        <strain evidence="5">KCTC 22201</strain>
    </source>
</reference>
<dbReference type="RefSeq" id="WP_200276706.1">
    <property type="nucleotide sequence ID" value="NZ_JAENII010000002.1"/>
</dbReference>
<name>A0A934R921_9BACT</name>
<dbReference type="PANTHER" id="PTHR30258:SF1">
    <property type="entry name" value="PROTEIN TRANSPORT PROTEIN HOFB HOMOLOG"/>
    <property type="match status" value="1"/>
</dbReference>
<comment type="similarity">
    <text evidence="1">Belongs to the GSP E family.</text>
</comment>
<dbReference type="Gene3D" id="3.30.300.160">
    <property type="entry name" value="Type II secretion system, protein E, N-terminal domain"/>
    <property type="match status" value="1"/>
</dbReference>